<protein>
    <recommendedName>
        <fullName evidence="4">Lysine-specific metallo-endopeptidase domain-containing protein</fullName>
    </recommendedName>
</protein>
<dbReference type="GeneID" id="54463202"/>
<name>A0A6A6YDT2_9PEZI</name>
<dbReference type="OrthoDB" id="3750736at2759"/>
<evidence type="ECO:0000313" key="1">
    <source>
        <dbReference type="EMBL" id="KAF2806007.1"/>
    </source>
</evidence>
<dbReference type="RefSeq" id="XP_033572971.1">
    <property type="nucleotide sequence ID" value="XM_033722309.1"/>
</dbReference>
<keyword evidence="2" id="KW-1185">Reference proteome</keyword>
<accession>A0A6A6YDT2</accession>
<sequence length="266" mass="29811">MVVLTEWDKCVVKDKYSDDDDTKKKIIKAGFYEMQKIIPEEQQDCRPGDAGDAKEPLRIQYTAATGTIISISAPIISCSGTSKERLLRPWVAGTPETCWDSIQTERAHELMHVSWIGKVSVKTANYMTDETYWNHGEGKSFKAYTPTQVKYLAYSEGEPFYAAANNPQNYANLAMTQYMMRTKGFYMAALVMPMSSTDQAQCGTQGKIHLHLETKTCFMTRMSSAHFAAKYHFTGTPEPPAPLPTAGKVLTSSIVLEIPPSRHWVD</sequence>
<proteinExistence type="predicted"/>
<gene>
    <name evidence="1 3" type="ORF">BDZ99DRAFT_480013</name>
</gene>
<evidence type="ECO:0008006" key="4">
    <source>
        <dbReference type="Google" id="ProtNLM"/>
    </source>
</evidence>
<evidence type="ECO:0000313" key="3">
    <source>
        <dbReference type="RefSeq" id="XP_033572971.1"/>
    </source>
</evidence>
<evidence type="ECO:0000313" key="2">
    <source>
        <dbReference type="Proteomes" id="UP000504636"/>
    </source>
</evidence>
<reference evidence="3" key="3">
    <citation type="submission" date="2025-04" db="UniProtKB">
        <authorList>
            <consortium name="RefSeq"/>
        </authorList>
    </citation>
    <scope>IDENTIFICATION</scope>
    <source>
        <strain evidence="3">CBS 304.34</strain>
    </source>
</reference>
<organism evidence="1">
    <name type="scientific">Mytilinidion resinicola</name>
    <dbReference type="NCBI Taxonomy" id="574789"/>
    <lineage>
        <taxon>Eukaryota</taxon>
        <taxon>Fungi</taxon>
        <taxon>Dikarya</taxon>
        <taxon>Ascomycota</taxon>
        <taxon>Pezizomycotina</taxon>
        <taxon>Dothideomycetes</taxon>
        <taxon>Pleosporomycetidae</taxon>
        <taxon>Mytilinidiales</taxon>
        <taxon>Mytilinidiaceae</taxon>
        <taxon>Mytilinidion</taxon>
    </lineage>
</organism>
<reference evidence="1 3" key="1">
    <citation type="journal article" date="2020" name="Stud. Mycol.">
        <title>101 Dothideomycetes genomes: a test case for predicting lifestyles and emergence of pathogens.</title>
        <authorList>
            <person name="Haridas S."/>
            <person name="Albert R."/>
            <person name="Binder M."/>
            <person name="Bloem J."/>
            <person name="Labutti K."/>
            <person name="Salamov A."/>
            <person name="Andreopoulos B."/>
            <person name="Baker S."/>
            <person name="Barry K."/>
            <person name="Bills G."/>
            <person name="Bluhm B."/>
            <person name="Cannon C."/>
            <person name="Castanera R."/>
            <person name="Culley D."/>
            <person name="Daum C."/>
            <person name="Ezra D."/>
            <person name="Gonzalez J."/>
            <person name="Henrissat B."/>
            <person name="Kuo A."/>
            <person name="Liang C."/>
            <person name="Lipzen A."/>
            <person name="Lutzoni F."/>
            <person name="Magnuson J."/>
            <person name="Mondo S."/>
            <person name="Nolan M."/>
            <person name="Ohm R."/>
            <person name="Pangilinan J."/>
            <person name="Park H.-J."/>
            <person name="Ramirez L."/>
            <person name="Alfaro M."/>
            <person name="Sun H."/>
            <person name="Tritt A."/>
            <person name="Yoshinaga Y."/>
            <person name="Zwiers L.-H."/>
            <person name="Turgeon B."/>
            <person name="Goodwin S."/>
            <person name="Spatafora J."/>
            <person name="Crous P."/>
            <person name="Grigoriev I."/>
        </authorList>
    </citation>
    <scope>NUCLEOTIDE SEQUENCE</scope>
    <source>
        <strain evidence="1 3">CBS 304.34</strain>
    </source>
</reference>
<dbReference type="EMBL" id="MU003708">
    <property type="protein sequence ID" value="KAF2806007.1"/>
    <property type="molecule type" value="Genomic_DNA"/>
</dbReference>
<dbReference type="AlphaFoldDB" id="A0A6A6YDT2"/>
<reference evidence="3" key="2">
    <citation type="submission" date="2020-04" db="EMBL/GenBank/DDBJ databases">
        <authorList>
            <consortium name="NCBI Genome Project"/>
        </authorList>
    </citation>
    <scope>NUCLEOTIDE SEQUENCE</scope>
    <source>
        <strain evidence="3">CBS 304.34</strain>
    </source>
</reference>
<dbReference type="Proteomes" id="UP000504636">
    <property type="component" value="Unplaced"/>
</dbReference>